<evidence type="ECO:0000256" key="2">
    <source>
        <dbReference type="ARBA" id="ARBA00022512"/>
    </source>
</evidence>
<gene>
    <name evidence="8" type="ORF">ACFPM4_08500</name>
</gene>
<evidence type="ECO:0000313" key="9">
    <source>
        <dbReference type="Proteomes" id="UP001596147"/>
    </source>
</evidence>
<keyword evidence="6" id="KW-0812">Transmembrane</keyword>
<evidence type="ECO:0000313" key="8">
    <source>
        <dbReference type="EMBL" id="MFC5464792.1"/>
    </source>
</evidence>
<keyword evidence="3" id="KW-0964">Secreted</keyword>
<feature type="transmembrane region" description="Helical" evidence="6">
    <location>
        <begin position="177"/>
        <end position="197"/>
    </location>
</feature>
<dbReference type="Proteomes" id="UP001596147">
    <property type="component" value="Unassembled WGS sequence"/>
</dbReference>
<proteinExistence type="predicted"/>
<evidence type="ECO:0000256" key="4">
    <source>
        <dbReference type="ARBA" id="ARBA00022729"/>
    </source>
</evidence>
<organism evidence="8 9">
    <name type="scientific">Lederbergia graminis</name>
    <dbReference type="NCBI Taxonomy" id="735518"/>
    <lineage>
        <taxon>Bacteria</taxon>
        <taxon>Bacillati</taxon>
        <taxon>Bacillota</taxon>
        <taxon>Bacilli</taxon>
        <taxon>Bacillales</taxon>
        <taxon>Bacillaceae</taxon>
        <taxon>Lederbergia</taxon>
    </lineage>
</organism>
<dbReference type="RefSeq" id="WP_382350151.1">
    <property type="nucleotide sequence ID" value="NZ_JBHSMC010000011.1"/>
</dbReference>
<accession>A0ABW0LIH8</accession>
<feature type="domain" description="Gram-positive cocci surface proteins LPxTG" evidence="7">
    <location>
        <begin position="168"/>
        <end position="199"/>
    </location>
</feature>
<dbReference type="NCBIfam" id="TIGR01167">
    <property type="entry name" value="LPXTG_anchor"/>
    <property type="match status" value="1"/>
</dbReference>
<keyword evidence="6" id="KW-0472">Membrane</keyword>
<keyword evidence="5" id="KW-0572">Peptidoglycan-anchor</keyword>
<comment type="subcellular location">
    <subcellularLocation>
        <location evidence="1">Secreted</location>
        <location evidence="1">Cell wall</location>
        <topology evidence="1">Peptidoglycan-anchor</topology>
    </subcellularLocation>
</comment>
<feature type="transmembrane region" description="Helical" evidence="6">
    <location>
        <begin position="12"/>
        <end position="31"/>
    </location>
</feature>
<sequence>MFDRRLLIKSIYMFIAVLLLMISLGNIQIYAENKVNEIDIMTTPEKLLFNINNLKPGDWAKRTVIITNSGKEDYKYITSAKLKNGSEKLYNELLLIITDSDGEIFNNKLGEFKKLDPRILISGQEEELIFTIKFPSELGNDFQGLSSEVEFKYYVEGTLGGTLPVDGPKLPETGTNAYNILLTGTILLVVGGVLLLINRLRKMRRIG</sequence>
<protein>
    <submittedName>
        <fullName evidence="8">LPXTG cell wall anchor domain-containing protein</fullName>
    </submittedName>
</protein>
<keyword evidence="2" id="KW-0134">Cell wall</keyword>
<name>A0ABW0LIH8_9BACI</name>
<reference evidence="9" key="1">
    <citation type="journal article" date="2019" name="Int. J. Syst. Evol. Microbiol.">
        <title>The Global Catalogue of Microorganisms (GCM) 10K type strain sequencing project: providing services to taxonomists for standard genome sequencing and annotation.</title>
        <authorList>
            <consortium name="The Broad Institute Genomics Platform"/>
            <consortium name="The Broad Institute Genome Sequencing Center for Infectious Disease"/>
            <person name="Wu L."/>
            <person name="Ma J."/>
        </authorList>
    </citation>
    <scope>NUCLEOTIDE SEQUENCE [LARGE SCALE GENOMIC DNA]</scope>
    <source>
        <strain evidence="9">CGMCC 1.12237</strain>
    </source>
</reference>
<dbReference type="InterPro" id="IPR019931">
    <property type="entry name" value="LPXTG_anchor"/>
</dbReference>
<evidence type="ECO:0000256" key="6">
    <source>
        <dbReference type="SAM" id="Phobius"/>
    </source>
</evidence>
<evidence type="ECO:0000256" key="1">
    <source>
        <dbReference type="ARBA" id="ARBA00004168"/>
    </source>
</evidence>
<keyword evidence="4" id="KW-0732">Signal</keyword>
<dbReference type="Pfam" id="PF00746">
    <property type="entry name" value="Gram_pos_anchor"/>
    <property type="match status" value="1"/>
</dbReference>
<keyword evidence="6" id="KW-1133">Transmembrane helix</keyword>
<keyword evidence="9" id="KW-1185">Reference proteome</keyword>
<dbReference type="EMBL" id="JBHSMC010000011">
    <property type="protein sequence ID" value="MFC5464792.1"/>
    <property type="molecule type" value="Genomic_DNA"/>
</dbReference>
<evidence type="ECO:0000256" key="5">
    <source>
        <dbReference type="ARBA" id="ARBA00023088"/>
    </source>
</evidence>
<evidence type="ECO:0000256" key="3">
    <source>
        <dbReference type="ARBA" id="ARBA00022525"/>
    </source>
</evidence>
<evidence type="ECO:0000259" key="7">
    <source>
        <dbReference type="Pfam" id="PF00746"/>
    </source>
</evidence>
<comment type="caution">
    <text evidence="8">The sequence shown here is derived from an EMBL/GenBank/DDBJ whole genome shotgun (WGS) entry which is preliminary data.</text>
</comment>